<dbReference type="GO" id="GO:0005829">
    <property type="term" value="C:cytosol"/>
    <property type="evidence" value="ECO:0007669"/>
    <property type="project" value="TreeGrafter"/>
</dbReference>
<sequence length="82" mass="8943">MLPVIALRLMDDSRYTVFTISEAIRDKGWIVPASTLPPRADGTSVVRIVVKENVSSAMDELFAADVQNGMLKVDAWPASHAT</sequence>
<dbReference type="PANTHER" id="PTHR43321">
    <property type="entry name" value="GLUTAMATE DECARBOXYLASE"/>
    <property type="match status" value="1"/>
</dbReference>
<accession>A0A6P1ZDA8</accession>
<dbReference type="GO" id="GO:0006538">
    <property type="term" value="P:L-glutamate catabolic process"/>
    <property type="evidence" value="ECO:0007669"/>
    <property type="project" value="TreeGrafter"/>
</dbReference>
<feature type="non-terminal residue" evidence="2">
    <location>
        <position position="82"/>
    </location>
</feature>
<organism evidence="2 3">
    <name type="scientific">Oceanidesulfovibrio marinus</name>
    <dbReference type="NCBI Taxonomy" id="370038"/>
    <lineage>
        <taxon>Bacteria</taxon>
        <taxon>Pseudomonadati</taxon>
        <taxon>Thermodesulfobacteriota</taxon>
        <taxon>Desulfovibrionia</taxon>
        <taxon>Desulfovibrionales</taxon>
        <taxon>Desulfovibrionaceae</taxon>
        <taxon>Oceanidesulfovibrio</taxon>
    </lineage>
</organism>
<dbReference type="Proteomes" id="UP000434052">
    <property type="component" value="Unassembled WGS sequence"/>
</dbReference>
<dbReference type="EMBL" id="QMIF01000343">
    <property type="protein sequence ID" value="TVM23962.1"/>
    <property type="molecule type" value="Genomic_DNA"/>
</dbReference>
<reference evidence="2 3" key="1">
    <citation type="submission" date="2018-06" db="EMBL/GenBank/DDBJ databases">
        <title>Complete genome of Desulfovibrio marinus P48SEP.</title>
        <authorList>
            <person name="Crispim J.S."/>
            <person name="Vidigal P.M.P."/>
            <person name="Silva L.C.F."/>
            <person name="Araujo L.C."/>
            <person name="Laguardia C.N."/>
            <person name="Dias R.S."/>
            <person name="Sousa M.P."/>
            <person name="Paula S.O."/>
            <person name="Silva C."/>
        </authorList>
    </citation>
    <scope>NUCLEOTIDE SEQUENCE [LARGE SCALE GENOMIC DNA]</scope>
    <source>
        <strain evidence="2 3">P48SEP</strain>
    </source>
</reference>
<comment type="similarity">
    <text evidence="1">Belongs to the group II decarboxylase family.</text>
</comment>
<evidence type="ECO:0000313" key="2">
    <source>
        <dbReference type="EMBL" id="TVM23962.1"/>
    </source>
</evidence>
<dbReference type="Gene3D" id="3.90.1150.160">
    <property type="match status" value="1"/>
</dbReference>
<proteinExistence type="inferred from homology"/>
<dbReference type="InterPro" id="IPR015424">
    <property type="entry name" value="PyrdxlP-dep_Trfase"/>
</dbReference>
<dbReference type="GO" id="GO:0030170">
    <property type="term" value="F:pyridoxal phosphate binding"/>
    <property type="evidence" value="ECO:0007669"/>
    <property type="project" value="InterPro"/>
</dbReference>
<gene>
    <name evidence="2" type="ORF">DQK91_23475</name>
</gene>
<dbReference type="SUPFAM" id="SSF53383">
    <property type="entry name" value="PLP-dependent transferases"/>
    <property type="match status" value="1"/>
</dbReference>
<dbReference type="AlphaFoldDB" id="A0A6P1ZDA8"/>
<evidence type="ECO:0000256" key="1">
    <source>
        <dbReference type="ARBA" id="ARBA00009533"/>
    </source>
</evidence>
<evidence type="ECO:0000313" key="3">
    <source>
        <dbReference type="Proteomes" id="UP000434052"/>
    </source>
</evidence>
<name>A0A6P1ZDA8_9BACT</name>
<dbReference type="PANTHER" id="PTHR43321:SF3">
    <property type="entry name" value="GLUTAMATE DECARBOXYLASE"/>
    <property type="match status" value="1"/>
</dbReference>
<comment type="caution">
    <text evidence="2">The sequence shown here is derived from an EMBL/GenBank/DDBJ whole genome shotgun (WGS) entry which is preliminary data.</text>
</comment>
<dbReference type="GO" id="GO:0004351">
    <property type="term" value="F:glutamate decarboxylase activity"/>
    <property type="evidence" value="ECO:0007669"/>
    <property type="project" value="InterPro"/>
</dbReference>
<protein>
    <submittedName>
        <fullName evidence="2">Glutamate decarboxylase</fullName>
    </submittedName>
</protein>
<dbReference type="InterPro" id="IPR010107">
    <property type="entry name" value="Glutamate_decarboxylase"/>
</dbReference>